<feature type="transmembrane region" description="Helical" evidence="6">
    <location>
        <begin position="535"/>
        <end position="555"/>
    </location>
</feature>
<dbReference type="InterPro" id="IPR000591">
    <property type="entry name" value="DEP_dom"/>
</dbReference>
<feature type="transmembrane region" description="Helical" evidence="6">
    <location>
        <begin position="338"/>
        <end position="356"/>
    </location>
</feature>
<feature type="transmembrane region" description="Helical" evidence="6">
    <location>
        <begin position="260"/>
        <end position="282"/>
    </location>
</feature>
<evidence type="ECO:0000256" key="5">
    <source>
        <dbReference type="SAM" id="MobiDB-lite"/>
    </source>
</evidence>
<dbReference type="PANTHER" id="PTHR22829">
    <property type="entry name" value="DEP DOMAIN PROTEIN"/>
    <property type="match status" value="1"/>
</dbReference>
<evidence type="ECO:0000256" key="7">
    <source>
        <dbReference type="SAM" id="SignalP"/>
    </source>
</evidence>
<name>A0A835P0E6_9PASS</name>
<dbReference type="GO" id="GO:0055085">
    <property type="term" value="P:transmembrane transport"/>
    <property type="evidence" value="ECO:0007669"/>
    <property type="project" value="InterPro"/>
</dbReference>
<dbReference type="CDD" id="cd04443">
    <property type="entry name" value="DEP_GPR155"/>
    <property type="match status" value="1"/>
</dbReference>
<feature type="transmembrane region" description="Helical" evidence="6">
    <location>
        <begin position="650"/>
        <end position="670"/>
    </location>
</feature>
<evidence type="ECO:0000256" key="2">
    <source>
        <dbReference type="ARBA" id="ARBA00022692"/>
    </source>
</evidence>
<feature type="transmembrane region" description="Helical" evidence="6">
    <location>
        <begin position="480"/>
        <end position="498"/>
    </location>
</feature>
<dbReference type="PROSITE" id="PS50186">
    <property type="entry name" value="DEP"/>
    <property type="match status" value="1"/>
</dbReference>
<feature type="region of interest" description="Disordered" evidence="5">
    <location>
        <begin position="692"/>
        <end position="751"/>
    </location>
</feature>
<feature type="transmembrane region" description="Helical" evidence="6">
    <location>
        <begin position="303"/>
        <end position="326"/>
    </location>
</feature>
<feature type="transmembrane region" description="Helical" evidence="6">
    <location>
        <begin position="407"/>
        <end position="427"/>
    </location>
</feature>
<dbReference type="AlphaFoldDB" id="A0A835P0E6"/>
<dbReference type="OrthoDB" id="2133778at2759"/>
<accession>A0A835P0E6</accession>
<comment type="caution">
    <text evidence="9">The sequence shown here is derived from an EMBL/GenBank/DDBJ whole genome shotgun (WGS) entry which is preliminary data.</text>
</comment>
<keyword evidence="11" id="KW-1185">Reference proteome</keyword>
<dbReference type="GO" id="GO:0035556">
    <property type="term" value="P:intracellular signal transduction"/>
    <property type="evidence" value="ECO:0007669"/>
    <property type="project" value="InterPro"/>
</dbReference>
<feature type="transmembrane region" description="Helical" evidence="6">
    <location>
        <begin position="368"/>
        <end position="387"/>
    </location>
</feature>
<keyword evidence="3 6" id="KW-1133">Transmembrane helix</keyword>
<dbReference type="PANTHER" id="PTHR22829:SF5">
    <property type="entry name" value="INTEGRAL MEMBRANE PROTEIN GPR155"/>
    <property type="match status" value="1"/>
</dbReference>
<organism evidence="9">
    <name type="scientific">Lamprotornis superbus</name>
    <dbReference type="NCBI Taxonomy" id="245042"/>
    <lineage>
        <taxon>Eukaryota</taxon>
        <taxon>Metazoa</taxon>
        <taxon>Chordata</taxon>
        <taxon>Craniata</taxon>
        <taxon>Vertebrata</taxon>
        <taxon>Euteleostomi</taxon>
        <taxon>Archelosauria</taxon>
        <taxon>Archosauria</taxon>
        <taxon>Dinosauria</taxon>
        <taxon>Saurischia</taxon>
        <taxon>Theropoda</taxon>
        <taxon>Coelurosauria</taxon>
        <taxon>Aves</taxon>
        <taxon>Neognathae</taxon>
        <taxon>Neoaves</taxon>
        <taxon>Telluraves</taxon>
        <taxon>Australaves</taxon>
        <taxon>Passeriformes</taxon>
        <taxon>Sturnidae</taxon>
        <taxon>Lamprotornis</taxon>
    </lineage>
</organism>
<feature type="chain" id="PRO_5033022226" description="DEP domain-containing protein" evidence="7">
    <location>
        <begin position="19"/>
        <end position="1015"/>
    </location>
</feature>
<feature type="transmembrane region" description="Helical" evidence="6">
    <location>
        <begin position="170"/>
        <end position="190"/>
    </location>
</feature>
<dbReference type="InterPro" id="IPR051832">
    <property type="entry name" value="mTOR-Rac_regulators"/>
</dbReference>
<evidence type="ECO:0000313" key="9">
    <source>
        <dbReference type="EMBL" id="KAG0128746.1"/>
    </source>
</evidence>
<feature type="transmembrane region" description="Helical" evidence="6">
    <location>
        <begin position="608"/>
        <end position="630"/>
    </location>
</feature>
<keyword evidence="7" id="KW-0732">Signal</keyword>
<keyword evidence="2 6" id="KW-0812">Transmembrane</keyword>
<feature type="domain" description="DEP" evidence="8">
    <location>
        <begin position="932"/>
        <end position="985"/>
    </location>
</feature>
<reference evidence="9" key="1">
    <citation type="submission" date="2020-10" db="EMBL/GenBank/DDBJ databases">
        <title>Feather gene expression reveals the developmental basis of iridescence in African starlings.</title>
        <authorList>
            <person name="Rubenstein D.R."/>
        </authorList>
    </citation>
    <scope>NUCLEOTIDE SEQUENCE</scope>
    <source>
        <strain evidence="9">SS15</strain>
        <tissue evidence="9">Liver</tissue>
    </source>
</reference>
<dbReference type="InterPro" id="IPR004776">
    <property type="entry name" value="Mem_transp_PIN-like"/>
</dbReference>
<evidence type="ECO:0000313" key="11">
    <source>
        <dbReference type="Proteomes" id="UP000618051"/>
    </source>
</evidence>
<comment type="subcellular location">
    <subcellularLocation>
        <location evidence="1">Membrane</location>
        <topology evidence="1">Multi-pass membrane protein</topology>
    </subcellularLocation>
</comment>
<dbReference type="Proteomes" id="UP000618051">
    <property type="component" value="Unassembled WGS sequence"/>
</dbReference>
<sequence length="1015" mass="111624">MLLVIRCLWQLLLRLVSSDLHCQSFVKLEELLCELCQSCAQGRPQFPQVSSACGFSSCSIARGSLGMASWQKDDKGNVILKNNCSETHKRWSEEMDSYSDFTAQNLSSSANMSLSLPGQAELNTTGGTPSMSISRLFPALLECFGIILCGYIAGRANIITSTQAKGLGNFVSRFALPALLFKNMVVLNFSNVNWSFLYSVLVAKAAVFFLVCVLTLLVASPENRFSKAGLFPIFATQSNDFALGYPIVEALYQTTYPEYLQYIYLVAPISLMMLNPLGFIFCEIQKWRNNRTVSQSKIKIVGLALLRVLQNPIVFMVFIGIASNFILGQKIPEYLENFLDGLGSSFSGSALFYLGLTMVGQTKKLTKGMFVALILLITAKLLMMPFLCREMVELLDKSDSVVNHTSLSNYAFLYGVFPAAPGVAIFASQFNMEVGIITSGMVISTFVSAPIMYVSAWLLTIPSMDPNPLAAALQNVSFDISIVSLISLTWSLTVVVLSKKYKQLPHMITTNLLVAQFIACIGMVAWNFTVKEKDITIQILVFIFLYSSLYSTYLWTGAAAAGSFYLGRCGLPLLDTAAWLVCDKRQEPTLKAEATTNRVNMKRETVKIPIGFIIIAGWGIPTVLVGVLLIVGERYNTSVDSAFFYGKHQIITTAVILFISILMSGVSLMCMNRSRQGSSYGVLNPYSPRSSVEEVEVEGSGQNHISATVTQSSPDSSAQPSPDSSAQPSPDSSAQPSPDSSTQSSPESSAQTSAERGCCSCQTTSGELSCAKDSKAVSNAVESKVPPIETVDQCVNHCSAQTCVLAQEEQLLQTGDKQLARHNLSSCLWWLFNQEPGRLYVELQFFCAVFNFGQGFICFGIFGLDKHLIILPFKRRLEFFWGGREAAGHTDASVPEEIRMTCQQFVRYHRDHCVKSIVKGRRCGAKISTGIFYGCDLVNWLMQVGLASDRGEAVVYGDRLLKGGVVQHITNEFEFRDEYFHACYPDLLMMRVGKIDRTVKSAGSGVPKNGSVFRK</sequence>
<dbReference type="InterPro" id="IPR036388">
    <property type="entry name" value="WH-like_DNA-bd_sf"/>
</dbReference>
<dbReference type="Pfam" id="PF00610">
    <property type="entry name" value="DEP"/>
    <property type="match status" value="1"/>
</dbReference>
<dbReference type="EMBL" id="JADDUC010000013">
    <property type="protein sequence ID" value="KAG0128746.1"/>
    <property type="molecule type" value="Genomic_DNA"/>
</dbReference>
<keyword evidence="4 6" id="KW-0472">Membrane</keyword>
<feature type="transmembrane region" description="Helical" evidence="6">
    <location>
        <begin position="434"/>
        <end position="460"/>
    </location>
</feature>
<evidence type="ECO:0000256" key="6">
    <source>
        <dbReference type="SAM" id="Phobius"/>
    </source>
</evidence>
<reference evidence="10" key="3">
    <citation type="submission" date="2022-01" db="EMBL/GenBank/DDBJ databases">
        <authorList>
            <person name="Rubenstein D.R."/>
        </authorList>
    </citation>
    <scope>NUCLEOTIDE SEQUENCE</scope>
    <source>
        <strain evidence="10">SS15</strain>
        <tissue evidence="10">Liver</tissue>
    </source>
</reference>
<proteinExistence type="predicted"/>
<dbReference type="EMBL" id="JADDUC020000008">
    <property type="protein sequence ID" value="KAI1237155.1"/>
    <property type="molecule type" value="Genomic_DNA"/>
</dbReference>
<evidence type="ECO:0000259" key="8">
    <source>
        <dbReference type="PROSITE" id="PS50186"/>
    </source>
</evidence>
<dbReference type="Gene3D" id="1.10.10.10">
    <property type="entry name" value="Winged helix-like DNA-binding domain superfamily/Winged helix DNA-binding domain"/>
    <property type="match status" value="1"/>
</dbReference>
<dbReference type="Pfam" id="PF03547">
    <property type="entry name" value="Mem_trans"/>
    <property type="match status" value="1"/>
</dbReference>
<evidence type="ECO:0000256" key="1">
    <source>
        <dbReference type="ARBA" id="ARBA00004141"/>
    </source>
</evidence>
<gene>
    <name evidence="10" type="ORF">IHE44_0014410</name>
    <name evidence="9" type="ORF">IHE44_001700</name>
</gene>
<protein>
    <recommendedName>
        <fullName evidence="8">DEP domain-containing protein</fullName>
    </recommendedName>
</protein>
<dbReference type="GO" id="GO:0030514">
    <property type="term" value="P:negative regulation of BMP signaling pathway"/>
    <property type="evidence" value="ECO:0007669"/>
    <property type="project" value="TreeGrafter"/>
</dbReference>
<dbReference type="Gene3D" id="1.20.1070.10">
    <property type="entry name" value="Rhodopsin 7-helix transmembrane proteins"/>
    <property type="match status" value="1"/>
</dbReference>
<feature type="transmembrane region" description="Helical" evidence="6">
    <location>
        <begin position="196"/>
        <end position="218"/>
    </location>
</feature>
<feature type="transmembrane region" description="Helical" evidence="6">
    <location>
        <begin position="136"/>
        <end position="158"/>
    </location>
</feature>
<feature type="signal peptide" evidence="7">
    <location>
        <begin position="1"/>
        <end position="18"/>
    </location>
</feature>
<dbReference type="GO" id="GO:0016020">
    <property type="term" value="C:membrane"/>
    <property type="evidence" value="ECO:0007669"/>
    <property type="project" value="UniProtKB-SubCell"/>
</dbReference>
<evidence type="ECO:0000313" key="10">
    <source>
        <dbReference type="EMBL" id="KAI1237155.1"/>
    </source>
</evidence>
<feature type="compositionally biased region" description="Low complexity" evidence="5">
    <location>
        <begin position="711"/>
        <end position="751"/>
    </location>
</feature>
<dbReference type="InterPro" id="IPR037368">
    <property type="entry name" value="GPR155_DEP"/>
</dbReference>
<feature type="transmembrane region" description="Helical" evidence="6">
    <location>
        <begin position="510"/>
        <end position="529"/>
    </location>
</feature>
<reference evidence="10 11" key="2">
    <citation type="journal article" date="2021" name="J. Hered.">
        <title>Feather Gene Expression Elucidates the Developmental Basis of Plumage Iridescence in African Starlings.</title>
        <authorList>
            <person name="Rubenstein D.R."/>
            <person name="Corvelo A."/>
            <person name="MacManes M.D."/>
            <person name="Maia R."/>
            <person name="Narzisi G."/>
            <person name="Rousaki A."/>
            <person name="Vandenabeele P."/>
            <person name="Shawkey M.D."/>
            <person name="Solomon J."/>
        </authorList>
    </citation>
    <scope>NUCLEOTIDE SEQUENCE [LARGE SCALE GENOMIC DNA]</scope>
    <source>
        <strain evidence="10">SS15</strain>
    </source>
</reference>
<evidence type="ECO:0000256" key="4">
    <source>
        <dbReference type="ARBA" id="ARBA00023136"/>
    </source>
</evidence>
<dbReference type="InterPro" id="IPR036390">
    <property type="entry name" value="WH_DNA-bd_sf"/>
</dbReference>
<dbReference type="SUPFAM" id="SSF46785">
    <property type="entry name" value="Winged helix' DNA-binding domain"/>
    <property type="match status" value="1"/>
</dbReference>
<evidence type="ECO:0000256" key="3">
    <source>
        <dbReference type="ARBA" id="ARBA00022989"/>
    </source>
</evidence>